<reference evidence="1 2" key="1">
    <citation type="submission" date="2019-08" db="EMBL/GenBank/DDBJ databases">
        <title>In-depth cultivation of the pig gut microbiome towards novel bacterial diversity and tailored functional studies.</title>
        <authorList>
            <person name="Wylensek D."/>
            <person name="Hitch T.C.A."/>
            <person name="Clavel T."/>
        </authorList>
    </citation>
    <scope>NUCLEOTIDE SEQUENCE [LARGE SCALE GENOMIC DNA]</scope>
    <source>
        <strain evidence="1 2">RF-GAM-744-WT-7</strain>
    </source>
</reference>
<comment type="caution">
    <text evidence="1">The sequence shown here is derived from an EMBL/GenBank/DDBJ whole genome shotgun (WGS) entry which is preliminary data.</text>
</comment>
<gene>
    <name evidence="1" type="ORF">FYJ63_06550</name>
</gene>
<keyword evidence="2" id="KW-1185">Reference proteome</keyword>
<sequence>MSSIGIATCLDPDLEAEIIREIPARDLPLKVVRRCRDLTEILATAQAKLVELVVLDTEMIELDGEARTQLGRAGATVVAFAPFDDLEYLCHLGGISVLTKPDPRLDEFEDSDATRILNQVMTLLMPPPPPDPRQIQVSTSTGNSELDVSETGKVIAFWGAAGSPGKSTLLVNVAASLRAYGRVLMVDADTVEPALSQMLGIPLETSGLVAACRLAEQGRLNAASFETTLTSVGLEVDLLTGMTKADRWREVGEKPLATLLDWARETYRWILVDLASGADDPEDFFATMGPSRFGAQRGAFSETDLLVEVGLADPVGLRRLIVNHERAAARGLWTCPQLVVVNRGRESVGGSQWSRSLRQILSQELPEVKVALVREAREEIDRALVAGCDVATSNPEAAVLEDFTSVQNEILRVFGMVPSRSVSRGRKLPKGEGQAMIWRSWKEHFSADSPALQAQPAD</sequence>
<dbReference type="AlphaFoldDB" id="A0A7K0K4D2"/>
<dbReference type="EMBL" id="VUMY01000010">
    <property type="protein sequence ID" value="MST49895.1"/>
    <property type="molecule type" value="Genomic_DNA"/>
</dbReference>
<organism evidence="1 2">
    <name type="scientific">Mobiluncus porci</name>
    <dbReference type="NCBI Taxonomy" id="2652278"/>
    <lineage>
        <taxon>Bacteria</taxon>
        <taxon>Bacillati</taxon>
        <taxon>Actinomycetota</taxon>
        <taxon>Actinomycetes</taxon>
        <taxon>Actinomycetales</taxon>
        <taxon>Actinomycetaceae</taxon>
        <taxon>Mobiluncus</taxon>
    </lineage>
</organism>
<dbReference type="RefSeq" id="WP_154544992.1">
    <property type="nucleotide sequence ID" value="NZ_JAQYQY010000029.1"/>
</dbReference>
<proteinExistence type="predicted"/>
<dbReference type="Gene3D" id="3.40.50.300">
    <property type="entry name" value="P-loop containing nucleotide triphosphate hydrolases"/>
    <property type="match status" value="1"/>
</dbReference>
<name>A0A7K0K4D2_9ACTO</name>
<dbReference type="InterPro" id="IPR027417">
    <property type="entry name" value="P-loop_NTPase"/>
</dbReference>
<evidence type="ECO:0000313" key="2">
    <source>
        <dbReference type="Proteomes" id="UP000442535"/>
    </source>
</evidence>
<evidence type="ECO:0000313" key="1">
    <source>
        <dbReference type="EMBL" id="MST49895.1"/>
    </source>
</evidence>
<dbReference type="SUPFAM" id="SSF52540">
    <property type="entry name" value="P-loop containing nucleoside triphosphate hydrolases"/>
    <property type="match status" value="1"/>
</dbReference>
<accession>A0A7K0K4D2</accession>
<dbReference type="Proteomes" id="UP000442535">
    <property type="component" value="Unassembled WGS sequence"/>
</dbReference>
<protein>
    <submittedName>
        <fullName evidence="1">ATPase</fullName>
    </submittedName>
</protein>